<gene>
    <name evidence="2" type="ORF">GLYMA_10G101500</name>
</gene>
<evidence type="ECO:0000313" key="3">
    <source>
        <dbReference type="EnsemblPlants" id="KRH33122"/>
    </source>
</evidence>
<name>A0A0R0HWD1_SOYBN</name>
<organism evidence="2">
    <name type="scientific">Glycine max</name>
    <name type="common">Soybean</name>
    <name type="synonym">Glycine hispida</name>
    <dbReference type="NCBI Taxonomy" id="3847"/>
    <lineage>
        <taxon>Eukaryota</taxon>
        <taxon>Viridiplantae</taxon>
        <taxon>Streptophyta</taxon>
        <taxon>Embryophyta</taxon>
        <taxon>Tracheophyta</taxon>
        <taxon>Spermatophyta</taxon>
        <taxon>Magnoliopsida</taxon>
        <taxon>eudicotyledons</taxon>
        <taxon>Gunneridae</taxon>
        <taxon>Pentapetalae</taxon>
        <taxon>rosids</taxon>
        <taxon>fabids</taxon>
        <taxon>Fabales</taxon>
        <taxon>Fabaceae</taxon>
        <taxon>Papilionoideae</taxon>
        <taxon>50 kb inversion clade</taxon>
        <taxon>NPAAA clade</taxon>
        <taxon>indigoferoid/millettioid clade</taxon>
        <taxon>Phaseoleae</taxon>
        <taxon>Glycine</taxon>
        <taxon>Glycine subgen. Soja</taxon>
    </lineage>
</organism>
<evidence type="ECO:0000256" key="1">
    <source>
        <dbReference type="SAM" id="MobiDB-lite"/>
    </source>
</evidence>
<reference evidence="2" key="3">
    <citation type="submission" date="2018-07" db="EMBL/GenBank/DDBJ databases">
        <title>WGS assembly of Glycine max.</title>
        <authorList>
            <person name="Schmutz J."/>
            <person name="Cannon S."/>
            <person name="Schlueter J."/>
            <person name="Ma J."/>
            <person name="Mitros T."/>
            <person name="Nelson W."/>
            <person name="Hyten D."/>
            <person name="Song Q."/>
            <person name="Thelen J."/>
            <person name="Cheng J."/>
            <person name="Xu D."/>
            <person name="Hellsten U."/>
            <person name="May G."/>
            <person name="Yu Y."/>
            <person name="Sakurai T."/>
            <person name="Umezawa T."/>
            <person name="Bhattacharyya M."/>
            <person name="Sandhu D."/>
            <person name="Valliyodan B."/>
            <person name="Lindquist E."/>
            <person name="Peto M."/>
            <person name="Grant D."/>
            <person name="Shu S."/>
            <person name="Goodstein D."/>
            <person name="Barry K."/>
            <person name="Futrell-Griggs M."/>
            <person name="Abernathy B."/>
            <person name="Du J."/>
            <person name="Tian Z."/>
            <person name="Zhu L."/>
            <person name="Gill N."/>
            <person name="Joshi T."/>
            <person name="Libault M."/>
            <person name="Sethuraman A."/>
            <person name="Zhang X."/>
            <person name="Shinozaki K."/>
            <person name="Nguyen H."/>
            <person name="Wing R."/>
            <person name="Cregan P."/>
            <person name="Specht J."/>
            <person name="Grimwood J."/>
            <person name="Rokhsar D."/>
            <person name="Stacey G."/>
            <person name="Shoemaker R."/>
            <person name="Jackson S."/>
        </authorList>
    </citation>
    <scope>NUCLEOTIDE SEQUENCE</scope>
    <source>
        <tissue evidence="2">Callus</tissue>
    </source>
</reference>
<evidence type="ECO:0000313" key="2">
    <source>
        <dbReference type="EMBL" id="KRH33122.1"/>
    </source>
</evidence>
<evidence type="ECO:0000313" key="4">
    <source>
        <dbReference type="Proteomes" id="UP000008827"/>
    </source>
</evidence>
<dbReference type="Gramene" id="KRH33122">
    <property type="protein sequence ID" value="KRH33122"/>
    <property type="gene ID" value="GLYMA_10G101500"/>
</dbReference>
<sequence>MCVDAGGGAVHGARPELPCMHDVVFDFQVNDEVDDLAADPSSVTYDSAEGNQRRQQRYRQGGEAK</sequence>
<keyword evidence="4" id="KW-1185">Reference proteome</keyword>
<dbReference type="Proteomes" id="UP000008827">
    <property type="component" value="Chromosome 10"/>
</dbReference>
<dbReference type="InParanoid" id="A0A0R0HWD1"/>
<accession>A0A0R0HWD1</accession>
<protein>
    <submittedName>
        <fullName evidence="2 3">Uncharacterized protein</fullName>
    </submittedName>
</protein>
<dbReference type="AlphaFoldDB" id="A0A0R0HWD1"/>
<dbReference type="EnsemblPlants" id="KRH33122">
    <property type="protein sequence ID" value="KRH33122"/>
    <property type="gene ID" value="GLYMA_10G101500"/>
</dbReference>
<proteinExistence type="predicted"/>
<reference evidence="2 3" key="1">
    <citation type="journal article" date="2010" name="Nature">
        <title>Genome sequence of the palaeopolyploid soybean.</title>
        <authorList>
            <person name="Schmutz J."/>
            <person name="Cannon S.B."/>
            <person name="Schlueter J."/>
            <person name="Ma J."/>
            <person name="Mitros T."/>
            <person name="Nelson W."/>
            <person name="Hyten D.L."/>
            <person name="Song Q."/>
            <person name="Thelen J.J."/>
            <person name="Cheng J."/>
            <person name="Xu D."/>
            <person name="Hellsten U."/>
            <person name="May G.D."/>
            <person name="Yu Y."/>
            <person name="Sakurai T."/>
            <person name="Umezawa T."/>
            <person name="Bhattacharyya M.K."/>
            <person name="Sandhu D."/>
            <person name="Valliyodan B."/>
            <person name="Lindquist E."/>
            <person name="Peto M."/>
            <person name="Grant D."/>
            <person name="Shu S."/>
            <person name="Goodstein D."/>
            <person name="Barry K."/>
            <person name="Futrell-Griggs M."/>
            <person name="Abernathy B."/>
            <person name="Du J."/>
            <person name="Tian Z."/>
            <person name="Zhu L."/>
            <person name="Gill N."/>
            <person name="Joshi T."/>
            <person name="Libault M."/>
            <person name="Sethuraman A."/>
            <person name="Zhang X.-C."/>
            <person name="Shinozaki K."/>
            <person name="Nguyen H.T."/>
            <person name="Wing R.A."/>
            <person name="Cregan P."/>
            <person name="Specht J."/>
            <person name="Grimwood J."/>
            <person name="Rokhsar D."/>
            <person name="Stacey G."/>
            <person name="Shoemaker R.C."/>
            <person name="Jackson S.A."/>
        </authorList>
    </citation>
    <scope>NUCLEOTIDE SEQUENCE</scope>
    <source>
        <strain evidence="3">cv. Williams 82</strain>
        <tissue evidence="2">Callus</tissue>
    </source>
</reference>
<feature type="region of interest" description="Disordered" evidence="1">
    <location>
        <begin position="41"/>
        <end position="65"/>
    </location>
</feature>
<reference evidence="3" key="2">
    <citation type="submission" date="2018-02" db="UniProtKB">
        <authorList>
            <consortium name="EnsemblPlants"/>
        </authorList>
    </citation>
    <scope>IDENTIFICATION</scope>
    <source>
        <strain evidence="3">Williams 82</strain>
    </source>
</reference>
<dbReference type="EMBL" id="CM000843">
    <property type="protein sequence ID" value="KRH33122.1"/>
    <property type="molecule type" value="Genomic_DNA"/>
</dbReference>